<evidence type="ECO:0000313" key="3">
    <source>
        <dbReference type="EMBL" id="CRK87060.1"/>
    </source>
</evidence>
<sequence>MFQLSRFLLHGLIVIQAAIITFFLTSDEINNSEFRSINKNDSGMNSEHINTINITQPKFKTKTLKYWQICIKKWNKMGNLRSMERVFERLGYEFVNASEGDDWDVLWSSEFPFQKEVAKDFDPIFKKLKPHQRINHFPGVFSITNKVYVATQNQQLSFILPSFSLPDMLDEFKAYVEKNPTKQFITKNMYNRGVRMIDSEDATNNSEIKFVQEFMGKPLLIDERMFDIGLYVVITSIDPVRVYRYNNDVLLRFCPQPFYPFDSKNIKKFVIDDTHLDFLDAPSIKKYCDKYEFSAKLAFEAVLEDKGFSKEDFWKSIDDAIVSLLLTSEKIFIREIKKYGSYRNYFELVRFDFILDENLKLYLMEVNQSPSMTPMDKRYESYTLMYQQIVYDTVKLAGIGSYMDLMSRYNKQSSEMISNNKNLAVDTKACVRNDCKNKCGRKGCETCLPCIAEEDLQQMHQSFQEHNNQGGFKRLFPNTEPLTATDEFQLTEHQFGDHPCKGSNESEVCQENKSVTNRHLKYWGVCLHNWNENGNLRTMNRVFHRLGYDDVDGMVGEDWDVLWTIEYPYQPKFMNSRIFKNIYKSLKPHQKINHYPGLPFITNKVYVTTHNQDLDFILPSFELPDMYDELQEYIKNNPQKLLVTKDMFNRGVKIVDKNDIQNSTKFQFFQEFVENPLLIDGKFYDIGVFVVTTSVDPLRVYRYTRDVLLRFCPEPYYPLDHSNTGQYVVDGSYIHYTEMPSFKRFTKDYGSSSKAAFEAILKEKNYNFDDFWEKVDNAIATLLIRNEGRAIRQLASFNFTDRNNFELVRFDFVLDNNLNLFLMEVNQSPNLTPVNDQIEANSLITEQLVYDTLVLVGAGSYLDETDLKRDHESVPEQKRTVPLNDKSVPEQEKELVPEQKTDLKRISEHGPKPRPITLERSLFHIDFKKLSNTSRDHSNTGQYVVDESYIHYTEMPSFKRFTKDYGFSSKAAFEAILREKNHNVDDFWEKVDNAIATLLIRNEGRAIRQLASFNFTDRNNFELVRFDFVLDNNLNLFLMEVNQSPNLTPVHDRFEANSVITEQLVYDTLVLAGAGSYLDVMSCYDDKADEMISNSRNIAVNIEECAKNDCKNNPTLKECELCLTSLSKENITYFHQAAREHDRSGGFIRLLPSERYKIIAIYWKTITRKIVKGIKRISSSPLNDVSTLKYWGICLDNWNENGNLRTMDRVFYRLGYDDVDGSEGEEWDVAWSIEYPYQGDTSVIFDPFFEDLKPHQKFNHYPGLPFITNKVYVTTHNQDLNFILPSFALPEMYGELQEYIKNNPQKLLVTKNMFNRGVKIVDKNDIQNSTEFQFFQEFVENPLLIDDRFFDLGVFVVTSSVDPLRVYRYTRDILIRFCPEPYYPLDHSNTGQYVVDESHIHYTEMPSFKRFTKDYGFSSKAAFEAILREKNHNVDDLWTKIDNAITTLLIRNEEKVVDEIDYYEFGKERNNFELVRFDFVINDNFDIFLMEVNQSPNLTPMFDRFEPNALIHEQLVYDTLVLVGAGSYLDVMSCYNDKADEMISNSRNIAVNIEECAKNDCKNNPTLKECELCLTSLSKENITYFHQAAREHDRSRGFIRLLPSERYKKMTAVKKIWIQFAFVFIAIVIAIYWKTITRKIVKGIKRISSSPLNDVSTLKYWGICLNNWNKNGNLRTMDRVFYRLGYDDVDGSEGEEWDVAWSIEYPYQDETSDTFDPFFEDLKPHQKFNHYPGLPFITNKVYVTTHNQDLNFILPSFALPEMYGELQEYIKNNPQKLLVTKNMFNRGVKIVDKNDIQNSTEFQFFQEFVENPMLIDDRFFDLGVFVVTTSVDPLRVYRYTRDILTRFCPEPYYPLDHSNTGQYVVDESHIHYTEMPSFKRFTKDYGFSSKAAFEAILREKNHNVDDLWTKIDNAITTLLIRNEEKVVDEIDYYEFGKERNNFELVRFDFVINDNFDIFLMEVNQSPNLTPMFDRFEPNALIHEQLVYDTLVLVGAGSYLDVMSCYNDKADEMISNSRNIAVNIEECARNDCKNNPTLKECELCLTSLSKENITYFHQAAREHDRNRGFVRLFPAWTFFEDRVINEQSLNNQISLKWFFEKCKESESWC</sequence>
<dbReference type="InterPro" id="IPR004344">
    <property type="entry name" value="TTL/TTLL_fam"/>
</dbReference>
<accession>A0A1J1HI23</accession>
<dbReference type="PANTHER" id="PTHR47113">
    <property type="entry name" value="LD09343P"/>
    <property type="match status" value="1"/>
</dbReference>
<dbReference type="Gene3D" id="3.30.470.20">
    <property type="entry name" value="ATP-grasp fold, B domain"/>
    <property type="match status" value="5"/>
</dbReference>
<feature type="transmembrane region" description="Helical" evidence="2">
    <location>
        <begin position="1616"/>
        <end position="1636"/>
    </location>
</feature>
<protein>
    <submittedName>
        <fullName evidence="3">CLUMA_CG000870, isoform A</fullName>
    </submittedName>
</protein>
<keyword evidence="2" id="KW-0812">Transmembrane</keyword>
<evidence type="ECO:0000256" key="1">
    <source>
        <dbReference type="SAM" id="MobiDB-lite"/>
    </source>
</evidence>
<proteinExistence type="predicted"/>
<dbReference type="OrthoDB" id="202825at2759"/>
<reference evidence="3 4" key="1">
    <citation type="submission" date="2015-04" db="EMBL/GenBank/DDBJ databases">
        <authorList>
            <person name="Syromyatnikov M.Y."/>
            <person name="Popov V.N."/>
        </authorList>
    </citation>
    <scope>NUCLEOTIDE SEQUENCE [LARGE SCALE GENOMIC DNA]</scope>
</reference>
<evidence type="ECO:0000256" key="2">
    <source>
        <dbReference type="SAM" id="Phobius"/>
    </source>
</evidence>
<keyword evidence="2" id="KW-1133">Transmembrane helix</keyword>
<keyword evidence="4" id="KW-1185">Reference proteome</keyword>
<evidence type="ECO:0000313" key="4">
    <source>
        <dbReference type="Proteomes" id="UP000183832"/>
    </source>
</evidence>
<name>A0A1J1HI23_9DIPT</name>
<feature type="compositionally biased region" description="Basic and acidic residues" evidence="1">
    <location>
        <begin position="887"/>
        <end position="898"/>
    </location>
</feature>
<dbReference type="EMBL" id="CVRI01000003">
    <property type="protein sequence ID" value="CRK87060.1"/>
    <property type="molecule type" value="Genomic_DNA"/>
</dbReference>
<keyword evidence="2" id="KW-0472">Membrane</keyword>
<feature type="region of interest" description="Disordered" evidence="1">
    <location>
        <begin position="867"/>
        <end position="898"/>
    </location>
</feature>
<dbReference type="SUPFAM" id="SSF56059">
    <property type="entry name" value="Glutathione synthetase ATP-binding domain-like"/>
    <property type="match status" value="4"/>
</dbReference>
<dbReference type="Proteomes" id="UP000183832">
    <property type="component" value="Unassembled WGS sequence"/>
</dbReference>
<gene>
    <name evidence="3" type="ORF">CLUMA_CG000870</name>
</gene>
<dbReference type="PANTHER" id="PTHR47113:SF1">
    <property type="entry name" value="LD09343P"/>
    <property type="match status" value="1"/>
</dbReference>
<feature type="compositionally biased region" description="Basic and acidic residues" evidence="1">
    <location>
        <begin position="867"/>
        <end position="879"/>
    </location>
</feature>
<dbReference type="Pfam" id="PF03133">
    <property type="entry name" value="TTL"/>
    <property type="match status" value="5"/>
</dbReference>
<organism evidence="3 4">
    <name type="scientific">Clunio marinus</name>
    <dbReference type="NCBI Taxonomy" id="568069"/>
    <lineage>
        <taxon>Eukaryota</taxon>
        <taxon>Metazoa</taxon>
        <taxon>Ecdysozoa</taxon>
        <taxon>Arthropoda</taxon>
        <taxon>Hexapoda</taxon>
        <taxon>Insecta</taxon>
        <taxon>Pterygota</taxon>
        <taxon>Neoptera</taxon>
        <taxon>Endopterygota</taxon>
        <taxon>Diptera</taxon>
        <taxon>Nematocera</taxon>
        <taxon>Chironomoidea</taxon>
        <taxon>Chironomidae</taxon>
        <taxon>Clunio</taxon>
    </lineage>
</organism>
<feature type="transmembrane region" description="Helical" evidence="2">
    <location>
        <begin position="7"/>
        <end position="25"/>
    </location>
</feature>
<dbReference type="PROSITE" id="PS51221">
    <property type="entry name" value="TTL"/>
    <property type="match status" value="4"/>
</dbReference>
<dbReference type="InterPro" id="IPR053317">
    <property type="entry name" value="Tubulin_polyglutamylase"/>
</dbReference>